<dbReference type="OrthoDB" id="9890370at2"/>
<protein>
    <submittedName>
        <fullName evidence="1">Uncharacterized protein</fullName>
    </submittedName>
</protein>
<sequence length="79" mass="9135">MELVKTIKGTYEAMRIISATFNCVGAYKYTHQDGEIIEGYEYKEVNENNQDEFTPIVKVECADGYFYATNYKSDVTNRL</sequence>
<evidence type="ECO:0000313" key="1">
    <source>
        <dbReference type="EMBL" id="PCK15498.1"/>
    </source>
</evidence>
<proteinExistence type="predicted"/>
<dbReference type="AlphaFoldDB" id="A0A2A5IDU3"/>
<name>A0A2A5IDU3_BACPU</name>
<dbReference type="EMBL" id="NKHG01000221">
    <property type="protein sequence ID" value="PCK15498.1"/>
    <property type="molecule type" value="Genomic_DNA"/>
</dbReference>
<evidence type="ECO:0000313" key="2">
    <source>
        <dbReference type="Proteomes" id="UP000228754"/>
    </source>
</evidence>
<gene>
    <name evidence="1" type="ORF">CEY02_20485</name>
</gene>
<comment type="caution">
    <text evidence="1">The sequence shown here is derived from an EMBL/GenBank/DDBJ whole genome shotgun (WGS) entry which is preliminary data.</text>
</comment>
<accession>A0A2A5IDU3</accession>
<organism evidence="1 2">
    <name type="scientific">Bacillus pumilus</name>
    <name type="common">Bacillus mesentericus</name>
    <dbReference type="NCBI Taxonomy" id="1408"/>
    <lineage>
        <taxon>Bacteria</taxon>
        <taxon>Bacillati</taxon>
        <taxon>Bacillota</taxon>
        <taxon>Bacilli</taxon>
        <taxon>Bacillales</taxon>
        <taxon>Bacillaceae</taxon>
        <taxon>Bacillus</taxon>
    </lineage>
</organism>
<dbReference type="Proteomes" id="UP000228754">
    <property type="component" value="Unassembled WGS sequence"/>
</dbReference>
<reference evidence="1 2" key="1">
    <citation type="submission" date="2017-06" db="EMBL/GenBank/DDBJ databases">
        <title>Draft Genome Sequence of Bacillus sp Strain 36R Isolated from saline sediment at Atanasia, Sonora, Mexico.</title>
        <authorList>
            <person name="Sanchez Diaz R."/>
            <person name="Quiroz Macias M.E."/>
            <person name="Ibarra Gamez J.C."/>
            <person name="Enciso Ibarra J."/>
            <person name="Gomez Gil B."/>
            <person name="Galaviz Silva L."/>
        </authorList>
    </citation>
    <scope>NUCLEOTIDE SEQUENCE [LARGE SCALE GENOMIC DNA]</scope>
    <source>
        <strain evidence="1 2">36R_ATNSAL</strain>
    </source>
</reference>